<keyword evidence="14" id="KW-1185">Reference proteome</keyword>
<dbReference type="PROSITE" id="PS01124">
    <property type="entry name" value="HTH_ARAC_FAMILY_2"/>
    <property type="match status" value="1"/>
</dbReference>
<dbReference type="Gene3D" id="3.40.10.10">
    <property type="entry name" value="DNA Methylphosphotriester Repair Domain"/>
    <property type="match status" value="1"/>
</dbReference>
<evidence type="ECO:0000256" key="1">
    <source>
        <dbReference type="ARBA" id="ARBA00001947"/>
    </source>
</evidence>
<evidence type="ECO:0000256" key="3">
    <source>
        <dbReference type="ARBA" id="ARBA00022679"/>
    </source>
</evidence>
<dbReference type="SMART" id="SM00342">
    <property type="entry name" value="HTH_ARAC"/>
    <property type="match status" value="1"/>
</dbReference>
<dbReference type="Gene3D" id="1.10.10.60">
    <property type="entry name" value="Homeodomain-like"/>
    <property type="match status" value="2"/>
</dbReference>
<evidence type="ECO:0000256" key="11">
    <source>
        <dbReference type="ARBA" id="ARBA00023204"/>
    </source>
</evidence>
<dbReference type="GO" id="GO:0006281">
    <property type="term" value="P:DNA repair"/>
    <property type="evidence" value="ECO:0007669"/>
    <property type="project" value="UniProtKB-KW"/>
</dbReference>
<organism evidence="13 14">
    <name type="scientific">Tumebacillus algifaecis</name>
    <dbReference type="NCBI Taxonomy" id="1214604"/>
    <lineage>
        <taxon>Bacteria</taxon>
        <taxon>Bacillati</taxon>
        <taxon>Bacillota</taxon>
        <taxon>Bacilli</taxon>
        <taxon>Bacillales</taxon>
        <taxon>Alicyclobacillaceae</taxon>
        <taxon>Tumebacillus</taxon>
    </lineage>
</organism>
<dbReference type="PANTHER" id="PTHR43280:SF28">
    <property type="entry name" value="HTH-TYPE TRANSCRIPTIONAL ACTIVATOR RHAS"/>
    <property type="match status" value="1"/>
</dbReference>
<dbReference type="Pfam" id="PF02805">
    <property type="entry name" value="Ada_Zn_binding"/>
    <property type="match status" value="1"/>
</dbReference>
<dbReference type="InterPro" id="IPR018060">
    <property type="entry name" value="HTH_AraC"/>
</dbReference>
<keyword evidence="9" id="KW-0010">Activator</keyword>
<evidence type="ECO:0000256" key="7">
    <source>
        <dbReference type="ARBA" id="ARBA00023015"/>
    </source>
</evidence>
<dbReference type="GO" id="GO:0008168">
    <property type="term" value="F:methyltransferase activity"/>
    <property type="evidence" value="ECO:0007669"/>
    <property type="project" value="UniProtKB-KW"/>
</dbReference>
<evidence type="ECO:0000256" key="4">
    <source>
        <dbReference type="ARBA" id="ARBA00022723"/>
    </source>
</evidence>
<evidence type="ECO:0000313" key="13">
    <source>
        <dbReference type="EMBL" id="ASS74229.1"/>
    </source>
</evidence>
<proteinExistence type="predicted"/>
<comment type="cofactor">
    <cofactor evidence="1">
        <name>Zn(2+)</name>
        <dbReference type="ChEBI" id="CHEBI:29105"/>
    </cofactor>
</comment>
<dbReference type="EMBL" id="CP022657">
    <property type="protein sequence ID" value="ASS74229.1"/>
    <property type="molecule type" value="Genomic_DNA"/>
</dbReference>
<protein>
    <submittedName>
        <fullName evidence="13">AraC family transcriptional regulator</fullName>
    </submittedName>
</protein>
<keyword evidence="2" id="KW-0489">Methyltransferase</keyword>
<dbReference type="Pfam" id="PF12833">
    <property type="entry name" value="HTH_18"/>
    <property type="match status" value="1"/>
</dbReference>
<accession>A0A223CXW2</accession>
<gene>
    <name evidence="13" type="ORF">CIG75_04010</name>
</gene>
<feature type="domain" description="HTH araC/xylS-type" evidence="12">
    <location>
        <begin position="92"/>
        <end position="190"/>
    </location>
</feature>
<sequence>MKDPDVKLTAELPLTEERWQAILCNDACYDDKFIYAVKTTGICCRPSCKSRPPKLENVRIFHNVQAALSAKYRPCKRCKPSGQRLPEEEWVAQITRYIETHYAEPITLEALANLFHGSPYHLHRTFKRITGSTPTAYVQQTRINRAIEQLLTTDRSLSDIACTVGIPNTAYFVTLFKKITGHTPAAYRLINSNLSTEEETDHGSDI</sequence>
<dbReference type="InterPro" id="IPR035451">
    <property type="entry name" value="Ada-like_dom_sf"/>
</dbReference>
<evidence type="ECO:0000256" key="6">
    <source>
        <dbReference type="ARBA" id="ARBA00022833"/>
    </source>
</evidence>
<keyword evidence="10" id="KW-0804">Transcription</keyword>
<dbReference type="SUPFAM" id="SSF57884">
    <property type="entry name" value="Ada DNA repair protein, N-terminal domain (N-Ada 10)"/>
    <property type="match status" value="1"/>
</dbReference>
<dbReference type="InterPro" id="IPR016220">
    <property type="entry name" value="Me-P-triester_DNA_alkyl-Trfase"/>
</dbReference>
<reference evidence="13 14" key="1">
    <citation type="journal article" date="2015" name="Int. J. Syst. Evol. Microbiol.">
        <title>Tumebacillus algifaecis sp. nov., isolated from decomposing algal scum.</title>
        <authorList>
            <person name="Wu Y.F."/>
            <person name="Zhang B."/>
            <person name="Xing P."/>
            <person name="Wu Q.L."/>
            <person name="Liu S.J."/>
        </authorList>
    </citation>
    <scope>NUCLEOTIDE SEQUENCE [LARGE SCALE GENOMIC DNA]</scope>
    <source>
        <strain evidence="13 14">THMBR28</strain>
    </source>
</reference>
<dbReference type="InterPro" id="IPR004026">
    <property type="entry name" value="Ada_DNA_repair_Zn-bd"/>
</dbReference>
<dbReference type="PROSITE" id="PS00041">
    <property type="entry name" value="HTH_ARAC_FAMILY_1"/>
    <property type="match status" value="1"/>
</dbReference>
<dbReference type="GO" id="GO:0008270">
    <property type="term" value="F:zinc ion binding"/>
    <property type="evidence" value="ECO:0007669"/>
    <property type="project" value="InterPro"/>
</dbReference>
<dbReference type="InterPro" id="IPR018062">
    <property type="entry name" value="HTH_AraC-typ_CS"/>
</dbReference>
<keyword evidence="7" id="KW-0805">Transcription regulation</keyword>
<dbReference type="AlphaFoldDB" id="A0A223CXW2"/>
<dbReference type="SUPFAM" id="SSF46689">
    <property type="entry name" value="Homeodomain-like"/>
    <property type="match status" value="2"/>
</dbReference>
<dbReference type="PIRSF" id="PIRSF000408">
    <property type="entry name" value="Alkyltransferas_AdaA"/>
    <property type="match status" value="1"/>
</dbReference>
<keyword evidence="4" id="KW-0479">Metal-binding</keyword>
<evidence type="ECO:0000256" key="8">
    <source>
        <dbReference type="ARBA" id="ARBA00023125"/>
    </source>
</evidence>
<name>A0A223CXW2_9BACL</name>
<dbReference type="OrthoDB" id="9802228at2"/>
<evidence type="ECO:0000256" key="5">
    <source>
        <dbReference type="ARBA" id="ARBA00022763"/>
    </source>
</evidence>
<keyword evidence="8" id="KW-0238">DNA-binding</keyword>
<keyword evidence="11" id="KW-0234">DNA repair</keyword>
<keyword evidence="5" id="KW-0227">DNA damage</keyword>
<dbReference type="InterPro" id="IPR009057">
    <property type="entry name" value="Homeodomain-like_sf"/>
</dbReference>
<evidence type="ECO:0000259" key="12">
    <source>
        <dbReference type="PROSITE" id="PS01124"/>
    </source>
</evidence>
<keyword evidence="3" id="KW-0808">Transferase</keyword>
<dbReference type="GO" id="GO:0032259">
    <property type="term" value="P:methylation"/>
    <property type="evidence" value="ECO:0007669"/>
    <property type="project" value="UniProtKB-KW"/>
</dbReference>
<dbReference type="Proteomes" id="UP000214688">
    <property type="component" value="Chromosome"/>
</dbReference>
<evidence type="ECO:0000256" key="2">
    <source>
        <dbReference type="ARBA" id="ARBA00022603"/>
    </source>
</evidence>
<dbReference type="KEGG" id="tab:CIG75_04010"/>
<evidence type="ECO:0000313" key="14">
    <source>
        <dbReference type="Proteomes" id="UP000214688"/>
    </source>
</evidence>
<dbReference type="RefSeq" id="WP_094235483.1">
    <property type="nucleotide sequence ID" value="NZ_CP022657.1"/>
</dbReference>
<dbReference type="GO" id="GO:0043565">
    <property type="term" value="F:sequence-specific DNA binding"/>
    <property type="evidence" value="ECO:0007669"/>
    <property type="project" value="InterPro"/>
</dbReference>
<evidence type="ECO:0000256" key="10">
    <source>
        <dbReference type="ARBA" id="ARBA00023163"/>
    </source>
</evidence>
<dbReference type="PANTHER" id="PTHR43280">
    <property type="entry name" value="ARAC-FAMILY TRANSCRIPTIONAL REGULATOR"/>
    <property type="match status" value="1"/>
</dbReference>
<evidence type="ECO:0000256" key="9">
    <source>
        <dbReference type="ARBA" id="ARBA00023159"/>
    </source>
</evidence>
<keyword evidence="6" id="KW-0862">Zinc</keyword>
<dbReference type="GO" id="GO:0003700">
    <property type="term" value="F:DNA-binding transcription factor activity"/>
    <property type="evidence" value="ECO:0007669"/>
    <property type="project" value="InterPro"/>
</dbReference>